<evidence type="ECO:0000313" key="2">
    <source>
        <dbReference type="Proteomes" id="UP000282378"/>
    </source>
</evidence>
<dbReference type="Proteomes" id="UP000282378">
    <property type="component" value="Unassembled WGS sequence"/>
</dbReference>
<dbReference type="EMBL" id="RBNL01004454">
    <property type="protein sequence ID" value="RML31415.1"/>
    <property type="molecule type" value="Genomic_DNA"/>
</dbReference>
<accession>A0A3M2UWW8</accession>
<reference evidence="1 2" key="1">
    <citation type="submission" date="2018-08" db="EMBL/GenBank/DDBJ databases">
        <title>Recombination of ecologically and evolutionarily significant loci maintains genetic cohesion in the Pseudomonas syringae species complex.</title>
        <authorList>
            <person name="Dillon M."/>
            <person name="Thakur S."/>
            <person name="Almeida R.N.D."/>
            <person name="Weir B.S."/>
            <person name="Guttman D.S."/>
        </authorList>
    </citation>
    <scope>NUCLEOTIDE SEQUENCE [LARGE SCALE GENOMIC DNA]</scope>
    <source>
        <strain evidence="1 2">88_10</strain>
    </source>
</reference>
<comment type="caution">
    <text evidence="1">The sequence shown here is derived from an EMBL/GenBank/DDBJ whole genome shotgun (WGS) entry which is preliminary data.</text>
</comment>
<dbReference type="AlphaFoldDB" id="A0A3M2UWW8"/>
<proteinExistence type="predicted"/>
<gene>
    <name evidence="1" type="ORF">APX70_05198</name>
</gene>
<organism evidence="1 2">
    <name type="scientific">Pseudomonas syringae pv. maculicola</name>
    <dbReference type="NCBI Taxonomy" id="59511"/>
    <lineage>
        <taxon>Bacteria</taxon>
        <taxon>Pseudomonadati</taxon>
        <taxon>Pseudomonadota</taxon>
        <taxon>Gammaproteobacteria</taxon>
        <taxon>Pseudomonadales</taxon>
        <taxon>Pseudomonadaceae</taxon>
        <taxon>Pseudomonas</taxon>
    </lineage>
</organism>
<sequence>MWGGSADTALMVCFNQPAIDQDLHPERRTFAPVVLPALLSTYRSARAPYYKARFNCLSCSSQVLRPARLLYQMSARVYWNLYLCTVLFRVVSGNTLNMNTQTQHAIHTLTHAFAPMNCLIMAARKGCFSFTIVNEHGIARHSERLYPDQYASAEPLQAVIERTSAIIATRKTKSASL</sequence>
<evidence type="ECO:0000313" key="1">
    <source>
        <dbReference type="EMBL" id="RML31415.1"/>
    </source>
</evidence>
<protein>
    <submittedName>
        <fullName evidence="1">Uncharacterized protein</fullName>
    </submittedName>
</protein>
<name>A0A3M2UWW8_PSEYM</name>